<dbReference type="InterPro" id="IPR044814">
    <property type="entry name" value="Terpene_cyclase_plant_C1"/>
</dbReference>
<evidence type="ECO:0000259" key="5">
    <source>
        <dbReference type="Pfam" id="PF01397"/>
    </source>
</evidence>
<dbReference type="PANTHER" id="PTHR31225:SF0">
    <property type="entry name" value="S-(+)-LINALOOL SYNTHASE, CHLOROPLASTIC"/>
    <property type="match status" value="1"/>
</dbReference>
<evidence type="ECO:0000313" key="7">
    <source>
        <dbReference type="EMBL" id="KAL0305868.1"/>
    </source>
</evidence>
<dbReference type="InterPro" id="IPR034741">
    <property type="entry name" value="Terpene_cyclase-like_1_C"/>
</dbReference>
<dbReference type="AlphaFoldDB" id="A0AAW2KH72"/>
<dbReference type="SUPFAM" id="SSF48576">
    <property type="entry name" value="Terpenoid synthases"/>
    <property type="match status" value="1"/>
</dbReference>
<sequence length="572" mass="65202">MASCGGLSNLFLPRPGFANIGKTYEPVHLILSISSARKHKRAVNATLGGVTPTTISGWPTQEKFVTEYEQKIEEIRQVLQSNGEDDPSESLFLVDAIQRVGLSSYYEQEIETILRKRYVASCSCTYGYYSLHDVSLFFRLLRQQGHYISPDVFNNFKDKDGRFRRNLLQDIRGLMELYEAAQLSFQGEHILDEAASFSSHRLRECLPEMDNDLSRMITGKLKYPYHKTIAKLTRKDFLQDLEGINGWGKTLRELTLMDLRKGQSVYQGELAQVSKWWNELGLAKEIKLARNQLLKWYTWSMSILIDDFSLSLQRMALTKSIAFVYLIDDIFDVVGTLDELTIFTEAVNKWDYAAVDTLPDYMKMCYLALLDTTNNIGCEICKRHGHDPIDSLKASWGTLCSAFLVEAKWLASGDLPTADKYLENAKVSTGVYVVLVHLFFLLGLGNGDTIHLNDVSQIISSVATVLRLWDDLGSAKDEHQDGRDGSYPECYRKDHRGLSVAQAQDHAIDTIASEWKNLNKECFHLYHLSASSFKRASLNLARITPLMYDYDDNQRLPVLEEYVKFMLLNQTT</sequence>
<comment type="caution">
    <text evidence="7">The sequence shown here is derived from an EMBL/GenBank/DDBJ whole genome shotgun (WGS) entry which is preliminary data.</text>
</comment>
<dbReference type="Pfam" id="PF03936">
    <property type="entry name" value="Terpene_synth_C"/>
    <property type="match status" value="1"/>
</dbReference>
<evidence type="ECO:0000256" key="2">
    <source>
        <dbReference type="ARBA" id="ARBA00022723"/>
    </source>
</evidence>
<dbReference type="GO" id="GO:0000287">
    <property type="term" value="F:magnesium ion binding"/>
    <property type="evidence" value="ECO:0007669"/>
    <property type="project" value="InterPro"/>
</dbReference>
<proteinExistence type="predicted"/>
<feature type="domain" description="Terpene synthase N-terminal" evidence="5">
    <location>
        <begin position="60"/>
        <end position="217"/>
    </location>
</feature>
<dbReference type="GO" id="GO:0016102">
    <property type="term" value="P:diterpenoid biosynthetic process"/>
    <property type="evidence" value="ECO:0007669"/>
    <property type="project" value="InterPro"/>
</dbReference>
<keyword evidence="4" id="KW-0456">Lyase</keyword>
<dbReference type="GO" id="GO:0010333">
    <property type="term" value="F:terpene synthase activity"/>
    <property type="evidence" value="ECO:0007669"/>
    <property type="project" value="InterPro"/>
</dbReference>
<evidence type="ECO:0000259" key="6">
    <source>
        <dbReference type="Pfam" id="PF03936"/>
    </source>
</evidence>
<keyword evidence="3" id="KW-0460">Magnesium</keyword>
<evidence type="ECO:0000256" key="4">
    <source>
        <dbReference type="ARBA" id="ARBA00023239"/>
    </source>
</evidence>
<gene>
    <name evidence="7" type="ORF">Sradi_6004100</name>
</gene>
<name>A0AAW2KH72_SESRA</name>
<evidence type="ECO:0000256" key="3">
    <source>
        <dbReference type="ARBA" id="ARBA00022842"/>
    </source>
</evidence>
<organism evidence="7">
    <name type="scientific">Sesamum radiatum</name>
    <name type="common">Black benniseed</name>
    <dbReference type="NCBI Taxonomy" id="300843"/>
    <lineage>
        <taxon>Eukaryota</taxon>
        <taxon>Viridiplantae</taxon>
        <taxon>Streptophyta</taxon>
        <taxon>Embryophyta</taxon>
        <taxon>Tracheophyta</taxon>
        <taxon>Spermatophyta</taxon>
        <taxon>Magnoliopsida</taxon>
        <taxon>eudicotyledons</taxon>
        <taxon>Gunneridae</taxon>
        <taxon>Pentapetalae</taxon>
        <taxon>asterids</taxon>
        <taxon>lamiids</taxon>
        <taxon>Lamiales</taxon>
        <taxon>Pedaliaceae</taxon>
        <taxon>Sesamum</taxon>
    </lineage>
</organism>
<dbReference type="InterPro" id="IPR050148">
    <property type="entry name" value="Terpene_synthase-like"/>
</dbReference>
<dbReference type="SUPFAM" id="SSF48239">
    <property type="entry name" value="Terpenoid cyclases/Protein prenyltransferases"/>
    <property type="match status" value="1"/>
</dbReference>
<comment type="cofactor">
    <cofactor evidence="1">
        <name>Mg(2+)</name>
        <dbReference type="ChEBI" id="CHEBI:18420"/>
    </cofactor>
</comment>
<reference evidence="7" key="2">
    <citation type="journal article" date="2024" name="Plant">
        <title>Genomic evolution and insights into agronomic trait innovations of Sesamum species.</title>
        <authorList>
            <person name="Miao H."/>
            <person name="Wang L."/>
            <person name="Qu L."/>
            <person name="Liu H."/>
            <person name="Sun Y."/>
            <person name="Le M."/>
            <person name="Wang Q."/>
            <person name="Wei S."/>
            <person name="Zheng Y."/>
            <person name="Lin W."/>
            <person name="Duan Y."/>
            <person name="Cao H."/>
            <person name="Xiong S."/>
            <person name="Wang X."/>
            <person name="Wei L."/>
            <person name="Li C."/>
            <person name="Ma Q."/>
            <person name="Ju M."/>
            <person name="Zhao R."/>
            <person name="Li G."/>
            <person name="Mu C."/>
            <person name="Tian Q."/>
            <person name="Mei H."/>
            <person name="Zhang T."/>
            <person name="Gao T."/>
            <person name="Zhang H."/>
        </authorList>
    </citation>
    <scope>NUCLEOTIDE SEQUENCE</scope>
    <source>
        <strain evidence="7">G02</strain>
    </source>
</reference>
<dbReference type="PANTHER" id="PTHR31225">
    <property type="entry name" value="OS04G0344100 PROTEIN-RELATED"/>
    <property type="match status" value="1"/>
</dbReference>
<keyword evidence="2" id="KW-0479">Metal-binding</keyword>
<reference evidence="7" key="1">
    <citation type="submission" date="2020-06" db="EMBL/GenBank/DDBJ databases">
        <authorList>
            <person name="Li T."/>
            <person name="Hu X."/>
            <person name="Zhang T."/>
            <person name="Song X."/>
            <person name="Zhang H."/>
            <person name="Dai N."/>
            <person name="Sheng W."/>
            <person name="Hou X."/>
            <person name="Wei L."/>
        </authorList>
    </citation>
    <scope>NUCLEOTIDE SEQUENCE</scope>
    <source>
        <strain evidence="7">G02</strain>
        <tissue evidence="7">Leaf</tissue>
    </source>
</reference>
<dbReference type="InterPro" id="IPR008949">
    <property type="entry name" value="Isoprenoid_synthase_dom_sf"/>
</dbReference>
<dbReference type="CDD" id="cd00684">
    <property type="entry name" value="Terpene_cyclase_plant_C1"/>
    <property type="match status" value="1"/>
</dbReference>
<dbReference type="InterPro" id="IPR036965">
    <property type="entry name" value="Terpene_synth_N_sf"/>
</dbReference>
<dbReference type="InterPro" id="IPR005630">
    <property type="entry name" value="Terpene_synthase_metal-bd"/>
</dbReference>
<dbReference type="SFLD" id="SFLDS00005">
    <property type="entry name" value="Isoprenoid_Synthase_Type_I"/>
    <property type="match status" value="1"/>
</dbReference>
<feature type="domain" description="Terpene synthase metal-binding" evidence="6">
    <location>
        <begin position="278"/>
        <end position="516"/>
    </location>
</feature>
<dbReference type="Pfam" id="PF01397">
    <property type="entry name" value="Terpene_synth"/>
    <property type="match status" value="1"/>
</dbReference>
<dbReference type="SFLD" id="SFLDG01019">
    <property type="entry name" value="Terpene_Cyclase_Like_1_C_Termi"/>
    <property type="match status" value="1"/>
</dbReference>
<protein>
    <submittedName>
        <fullName evidence="7">Tricyclene synthase Oc15, chloroplastic</fullName>
    </submittedName>
</protein>
<evidence type="ECO:0000256" key="1">
    <source>
        <dbReference type="ARBA" id="ARBA00001946"/>
    </source>
</evidence>
<accession>A0AAW2KH72</accession>
<dbReference type="Gene3D" id="1.50.10.130">
    <property type="entry name" value="Terpene synthase, N-terminal domain"/>
    <property type="match status" value="1"/>
</dbReference>
<dbReference type="InterPro" id="IPR001906">
    <property type="entry name" value="Terpene_synth_N"/>
</dbReference>
<dbReference type="EMBL" id="JACGWJ010000028">
    <property type="protein sequence ID" value="KAL0305868.1"/>
    <property type="molecule type" value="Genomic_DNA"/>
</dbReference>
<dbReference type="InterPro" id="IPR008930">
    <property type="entry name" value="Terpenoid_cyclase/PrenylTrfase"/>
</dbReference>
<dbReference type="Gene3D" id="1.10.600.10">
    <property type="entry name" value="Farnesyl Diphosphate Synthase"/>
    <property type="match status" value="1"/>
</dbReference>